<dbReference type="GO" id="GO:0017136">
    <property type="term" value="F:histone deacetylase activity, NAD-dependent"/>
    <property type="evidence" value="ECO:0007669"/>
    <property type="project" value="TreeGrafter"/>
</dbReference>
<dbReference type="RefSeq" id="WP_012991297.1">
    <property type="nucleotide sequence ID" value="NC_013894.1"/>
</dbReference>
<dbReference type="InterPro" id="IPR027546">
    <property type="entry name" value="Sirtuin_class_III"/>
</dbReference>
<dbReference type="GO" id="GO:0008270">
    <property type="term" value="F:zinc ion binding"/>
    <property type="evidence" value="ECO:0007669"/>
    <property type="project" value="UniProtKB-UniRule"/>
</dbReference>
<feature type="binding site" evidence="3 4">
    <location>
        <position position="112"/>
    </location>
    <ligand>
        <name>Zn(2+)</name>
        <dbReference type="ChEBI" id="CHEBI:29105"/>
    </ligand>
</feature>
<dbReference type="HAMAP" id="MF_01121">
    <property type="entry name" value="Sirtuin_ClassIII"/>
    <property type="match status" value="1"/>
</dbReference>
<dbReference type="NCBIfam" id="NF001753">
    <property type="entry name" value="PRK00481.1-3"/>
    <property type="match status" value="1"/>
</dbReference>
<evidence type="ECO:0000259" key="5">
    <source>
        <dbReference type="PROSITE" id="PS50305"/>
    </source>
</evidence>
<dbReference type="InterPro" id="IPR003000">
    <property type="entry name" value="Sirtuin"/>
</dbReference>
<comment type="similarity">
    <text evidence="3">Belongs to the sirtuin family. Class III subfamily.</text>
</comment>
<feature type="binding site" evidence="3">
    <location>
        <begin position="8"/>
        <end position="27"/>
    </location>
    <ligand>
        <name>NAD(+)</name>
        <dbReference type="ChEBI" id="CHEBI:57540"/>
    </ligand>
</feature>
<dbReference type="Proteomes" id="UP000002043">
    <property type="component" value="Chromosome"/>
</dbReference>
<dbReference type="PANTHER" id="PTHR11085:SF4">
    <property type="entry name" value="NAD-DEPENDENT PROTEIN DEACYLASE"/>
    <property type="match status" value="1"/>
</dbReference>
<feature type="domain" description="Deacetylase sirtuin-type" evidence="5">
    <location>
        <begin position="1"/>
        <end position="231"/>
    </location>
</feature>
<feature type="binding site" evidence="3">
    <location>
        <begin position="173"/>
        <end position="175"/>
    </location>
    <ligand>
        <name>NAD(+)</name>
        <dbReference type="ChEBI" id="CHEBI:57540"/>
    </ligand>
</feature>
<feature type="binding site" evidence="3">
    <location>
        <position position="217"/>
    </location>
    <ligand>
        <name>NAD(+)</name>
        <dbReference type="ChEBI" id="CHEBI:57540"/>
    </ligand>
</feature>
<keyword evidence="1" id="KW-0808">Transferase</keyword>
<dbReference type="AlphaFoldDB" id="D3SP03"/>
<name>D3SP03_THEAH</name>
<dbReference type="EC" id="2.3.1.286" evidence="3"/>
<feature type="binding site" evidence="3 4">
    <location>
        <position position="133"/>
    </location>
    <ligand>
        <name>Zn(2+)</name>
        <dbReference type="ChEBI" id="CHEBI:29105"/>
    </ligand>
</feature>
<dbReference type="GO" id="GO:0036055">
    <property type="term" value="F:protein-succinyllysine desuccinylase activity"/>
    <property type="evidence" value="ECO:0007669"/>
    <property type="project" value="UniProtKB-UniRule"/>
</dbReference>
<gene>
    <name evidence="3" type="primary">cobB</name>
    <name evidence="6" type="ordered locus">Thal_0255</name>
</gene>
<dbReference type="InterPro" id="IPR029035">
    <property type="entry name" value="DHS-like_NAD/FAD-binding_dom"/>
</dbReference>
<keyword evidence="3 4" id="KW-0862">Zinc</keyword>
<evidence type="ECO:0000313" key="7">
    <source>
        <dbReference type="Proteomes" id="UP000002043"/>
    </source>
</evidence>
<evidence type="ECO:0000313" key="6">
    <source>
        <dbReference type="EMBL" id="ADC88890.1"/>
    </source>
</evidence>
<dbReference type="Gene3D" id="3.40.50.1220">
    <property type="entry name" value="TPP-binding domain"/>
    <property type="match status" value="1"/>
</dbReference>
<feature type="active site" description="Proton acceptor" evidence="3 4">
    <location>
        <position position="104"/>
    </location>
</feature>
<comment type="subcellular location">
    <subcellularLocation>
        <location evidence="3">Cytoplasm</location>
    </subcellularLocation>
</comment>
<keyword evidence="2 3" id="KW-0520">NAD</keyword>
<dbReference type="Gene3D" id="3.30.1600.10">
    <property type="entry name" value="SIR2/SIRT2 'Small Domain"/>
    <property type="match status" value="1"/>
</dbReference>
<dbReference type="GO" id="GO:0070403">
    <property type="term" value="F:NAD+ binding"/>
    <property type="evidence" value="ECO:0007669"/>
    <property type="project" value="UniProtKB-UniRule"/>
</dbReference>
<dbReference type="KEGG" id="tal:Thal_0255"/>
<dbReference type="InterPro" id="IPR026591">
    <property type="entry name" value="Sirtuin_cat_small_dom_sf"/>
</dbReference>
<evidence type="ECO:0000256" key="1">
    <source>
        <dbReference type="ARBA" id="ARBA00022679"/>
    </source>
</evidence>
<keyword evidence="3" id="KW-0963">Cytoplasm</keyword>
<protein>
    <recommendedName>
        <fullName evidence="3">NAD-dependent protein deacylase</fullName>
        <ecNumber evidence="3">2.3.1.286</ecNumber>
    </recommendedName>
    <alternativeName>
        <fullName evidence="3">Regulatory protein SIR2 homolog</fullName>
    </alternativeName>
</protein>
<dbReference type="PANTHER" id="PTHR11085">
    <property type="entry name" value="NAD-DEPENDENT PROTEIN DEACYLASE SIRTUIN-5, MITOCHONDRIAL-RELATED"/>
    <property type="match status" value="1"/>
</dbReference>
<keyword evidence="3 4" id="KW-0479">Metal-binding</keyword>
<dbReference type="InterPro" id="IPR026590">
    <property type="entry name" value="Ssirtuin_cat_dom"/>
</dbReference>
<dbReference type="InterPro" id="IPR050134">
    <property type="entry name" value="NAD-dep_sirtuin_deacylases"/>
</dbReference>
<feature type="binding site" evidence="3">
    <location>
        <begin position="199"/>
        <end position="201"/>
    </location>
    <ligand>
        <name>NAD(+)</name>
        <dbReference type="ChEBI" id="CHEBI:57540"/>
    </ligand>
</feature>
<evidence type="ECO:0000256" key="2">
    <source>
        <dbReference type="ARBA" id="ARBA00023027"/>
    </source>
</evidence>
<evidence type="ECO:0000256" key="4">
    <source>
        <dbReference type="PROSITE-ProRule" id="PRU00236"/>
    </source>
</evidence>
<accession>D3SP03</accession>
<dbReference type="STRING" id="638303.Thal_0255"/>
<comment type="domain">
    <text evidence="3">2 residues (Tyr-52 and Arg-55) present in a large hydrophobic pocket are probably involved in substrate specificity. They are important for desuccinylation activity, but dispensable for deacetylation activity.</text>
</comment>
<comment type="catalytic activity">
    <reaction evidence="3">
        <text>N(6)-succinyl-L-lysyl-[protein] + NAD(+) + H2O = 2''-O-succinyl-ADP-D-ribose + nicotinamide + L-lysyl-[protein]</text>
        <dbReference type="Rhea" id="RHEA:47668"/>
        <dbReference type="Rhea" id="RHEA-COMP:9752"/>
        <dbReference type="Rhea" id="RHEA-COMP:11877"/>
        <dbReference type="ChEBI" id="CHEBI:15377"/>
        <dbReference type="ChEBI" id="CHEBI:17154"/>
        <dbReference type="ChEBI" id="CHEBI:29969"/>
        <dbReference type="ChEBI" id="CHEBI:57540"/>
        <dbReference type="ChEBI" id="CHEBI:87830"/>
        <dbReference type="ChEBI" id="CHEBI:87832"/>
    </reaction>
</comment>
<dbReference type="Pfam" id="PF02146">
    <property type="entry name" value="SIR2"/>
    <property type="match status" value="1"/>
</dbReference>
<feature type="binding site" evidence="3">
    <location>
        <position position="55"/>
    </location>
    <ligand>
        <name>substrate</name>
    </ligand>
</feature>
<feature type="binding site" evidence="3">
    <location>
        <begin position="86"/>
        <end position="89"/>
    </location>
    <ligand>
        <name>NAD(+)</name>
        <dbReference type="ChEBI" id="CHEBI:57540"/>
    </ligand>
</feature>
<dbReference type="EMBL" id="CP001931">
    <property type="protein sequence ID" value="ADC88890.1"/>
    <property type="molecule type" value="Genomic_DNA"/>
</dbReference>
<evidence type="ECO:0000256" key="3">
    <source>
        <dbReference type="HAMAP-Rule" id="MF_01121"/>
    </source>
</evidence>
<dbReference type="HOGENOM" id="CLU_023643_3_1_0"/>
<dbReference type="PROSITE" id="PS50305">
    <property type="entry name" value="SIRTUIN"/>
    <property type="match status" value="1"/>
</dbReference>
<dbReference type="CDD" id="cd01412">
    <property type="entry name" value="SIRT5_Af1_CobB"/>
    <property type="match status" value="1"/>
</dbReference>
<sequence length="233" mass="25884">MRVVILTGAGVSAESGVPTFRGPSGLWRGFDPSKLATPQAFQENPKLVWEWYDWRRSIIAKAEPNKAHLIIAQMEELFKDFILITQNVDGLHQKAGSRKVVELHGNIWMVRCLSCGDLYEDRRVPLPEIPPHCRRCKGLVRPNVVWFGEALPEDALRTAIDWSQSCDVMVVVGTSGVVYPAAHLPYLAAQRGATVIEVNPEPTPISSLAHITVRKPASEGMVEVLEKLKKMGI</sequence>
<organism evidence="6 7">
    <name type="scientific">Thermocrinis albus (strain DSM 14484 / JCM 11386 / HI 11/12)</name>
    <dbReference type="NCBI Taxonomy" id="638303"/>
    <lineage>
        <taxon>Bacteria</taxon>
        <taxon>Pseudomonadati</taxon>
        <taxon>Aquificota</taxon>
        <taxon>Aquificia</taxon>
        <taxon>Aquificales</taxon>
        <taxon>Aquificaceae</taxon>
        <taxon>Thermocrinis</taxon>
    </lineage>
</organism>
<dbReference type="GO" id="GO:0005737">
    <property type="term" value="C:cytoplasm"/>
    <property type="evidence" value="ECO:0007669"/>
    <property type="project" value="UniProtKB-SubCell"/>
</dbReference>
<feature type="binding site" evidence="3">
    <location>
        <position position="52"/>
    </location>
    <ligand>
        <name>substrate</name>
    </ligand>
</feature>
<dbReference type="eggNOG" id="COG0846">
    <property type="taxonomic scope" value="Bacteria"/>
</dbReference>
<dbReference type="GO" id="GO:0036054">
    <property type="term" value="F:protein-malonyllysine demalonylase activity"/>
    <property type="evidence" value="ECO:0007669"/>
    <property type="project" value="InterPro"/>
</dbReference>
<comment type="function">
    <text evidence="3">NAD-dependent lysine deacetylase and desuccinylase that specifically removes acetyl and succinyl groups on target proteins. Modulates the activities of several proteins which are inactive in their acylated form.</text>
</comment>
<dbReference type="OrthoDB" id="394960at2"/>
<comment type="cofactor">
    <cofactor evidence="3">
        <name>Zn(2+)</name>
        <dbReference type="ChEBI" id="CHEBI:29105"/>
    </cofactor>
    <text evidence="3">Binds 1 zinc ion per subunit.</text>
</comment>
<proteinExistence type="inferred from homology"/>
<reference evidence="7" key="1">
    <citation type="journal article" date="2010" name="Stand. Genomic Sci.">
        <title>Complete genome sequence of Thermocrinis albus type strain (HI 11/12T).</title>
        <authorList>
            <person name="Wirth R."/>
            <person name="Sikorski J."/>
            <person name="Brambilla E."/>
            <person name="Misra M."/>
            <person name="Lapidus A."/>
            <person name="Copeland A."/>
            <person name="Nolan M."/>
            <person name="Lucas S."/>
            <person name="Chen F."/>
            <person name="Tice H."/>
            <person name="Cheng J.F."/>
            <person name="Han C."/>
            <person name="Detter J.C."/>
            <person name="Tapia R."/>
            <person name="Bruce D."/>
            <person name="Goodwin L."/>
            <person name="Pitluck S."/>
            <person name="Pati A."/>
            <person name="Anderson I."/>
            <person name="Ivanova N."/>
            <person name="Mavromatis K."/>
            <person name="Mikhailova N."/>
            <person name="Chen A."/>
            <person name="Palaniappan K."/>
            <person name="Bilek Y."/>
            <person name="Hader T."/>
            <person name="Land M."/>
            <person name="Hauser L."/>
            <person name="Chang Y.J."/>
            <person name="Jeffries C.D."/>
            <person name="Tindall B.J."/>
            <person name="Rohde M."/>
            <person name="Goker M."/>
            <person name="Bristow J."/>
            <person name="Eisen J.A."/>
            <person name="Markowitz V."/>
            <person name="Hugenholtz P."/>
            <person name="Kyrpides N.C."/>
            <person name="Klenk H.P."/>
        </authorList>
    </citation>
    <scope>NUCLEOTIDE SEQUENCE [LARGE SCALE GENOMIC DNA]</scope>
    <source>
        <strain evidence="7">DSM 14484 / JCM 11386 / HI 11/12</strain>
    </source>
</reference>
<feature type="binding site" evidence="3 4">
    <location>
        <position position="115"/>
    </location>
    <ligand>
        <name>Zn(2+)</name>
        <dbReference type="ChEBI" id="CHEBI:29105"/>
    </ligand>
</feature>
<keyword evidence="7" id="KW-1185">Reference proteome</keyword>
<feature type="binding site" evidence="3 4">
    <location>
        <position position="136"/>
    </location>
    <ligand>
        <name>Zn(2+)</name>
        <dbReference type="ChEBI" id="CHEBI:29105"/>
    </ligand>
</feature>
<comment type="catalytic activity">
    <reaction evidence="3">
        <text>N(6)-acetyl-L-lysyl-[protein] + NAD(+) + H2O = 2''-O-acetyl-ADP-D-ribose + nicotinamide + L-lysyl-[protein]</text>
        <dbReference type="Rhea" id="RHEA:43636"/>
        <dbReference type="Rhea" id="RHEA-COMP:9752"/>
        <dbReference type="Rhea" id="RHEA-COMP:10731"/>
        <dbReference type="ChEBI" id="CHEBI:15377"/>
        <dbReference type="ChEBI" id="CHEBI:17154"/>
        <dbReference type="ChEBI" id="CHEBI:29969"/>
        <dbReference type="ChEBI" id="CHEBI:57540"/>
        <dbReference type="ChEBI" id="CHEBI:61930"/>
        <dbReference type="ChEBI" id="CHEBI:83767"/>
        <dbReference type="EC" id="2.3.1.286"/>
    </reaction>
</comment>
<dbReference type="SUPFAM" id="SSF52467">
    <property type="entry name" value="DHS-like NAD/FAD-binding domain"/>
    <property type="match status" value="1"/>
</dbReference>